<evidence type="ECO:0000256" key="5">
    <source>
        <dbReference type="ARBA" id="ARBA00023141"/>
    </source>
</evidence>
<dbReference type="Gene3D" id="3.60.150.10">
    <property type="entry name" value="Chorismate synthase AroC"/>
    <property type="match status" value="2"/>
</dbReference>
<comment type="caution">
    <text evidence="7">The sequence shown here is derived from an EMBL/GenBank/DDBJ whole genome shotgun (WGS) entry which is preliminary data.</text>
</comment>
<dbReference type="InterPro" id="IPR020541">
    <property type="entry name" value="Chorismate_synthase_CS"/>
</dbReference>
<keyword evidence="5" id="KW-0057">Aromatic amino acid biosynthesis</keyword>
<dbReference type="InterPro" id="IPR035904">
    <property type="entry name" value="Chorismate_synth_AroC_sf"/>
</dbReference>
<dbReference type="InterPro" id="IPR000453">
    <property type="entry name" value="Chorismate_synth"/>
</dbReference>
<dbReference type="GO" id="GO:0004107">
    <property type="term" value="F:chorismate synthase activity"/>
    <property type="evidence" value="ECO:0007669"/>
    <property type="project" value="UniProtKB-EC"/>
</dbReference>
<dbReference type="Pfam" id="PF01264">
    <property type="entry name" value="Chorismate_synt"/>
    <property type="match status" value="1"/>
</dbReference>
<accession>X0W7G4</accession>
<dbReference type="GO" id="GO:0008652">
    <property type="term" value="P:amino acid biosynthetic process"/>
    <property type="evidence" value="ECO:0007669"/>
    <property type="project" value="UniProtKB-KW"/>
</dbReference>
<dbReference type="GO" id="GO:0009423">
    <property type="term" value="P:chorismate biosynthetic process"/>
    <property type="evidence" value="ECO:0007669"/>
    <property type="project" value="UniProtKB-UniPathway"/>
</dbReference>
<dbReference type="EMBL" id="BARS01033560">
    <property type="protein sequence ID" value="GAG26889.1"/>
    <property type="molecule type" value="Genomic_DNA"/>
</dbReference>
<organism evidence="7">
    <name type="scientific">marine sediment metagenome</name>
    <dbReference type="NCBI Taxonomy" id="412755"/>
    <lineage>
        <taxon>unclassified sequences</taxon>
        <taxon>metagenomes</taxon>
        <taxon>ecological metagenomes</taxon>
    </lineage>
</organism>
<name>X0W7G4_9ZZZZ</name>
<dbReference type="EC" id="4.2.3.5" evidence="3"/>
<feature type="non-terminal residue" evidence="7">
    <location>
        <position position="1"/>
    </location>
</feature>
<proteinExistence type="inferred from homology"/>
<dbReference type="GO" id="GO:0009073">
    <property type="term" value="P:aromatic amino acid family biosynthetic process"/>
    <property type="evidence" value="ECO:0007669"/>
    <property type="project" value="UniProtKB-KW"/>
</dbReference>
<dbReference type="PANTHER" id="PTHR21085">
    <property type="entry name" value="CHORISMATE SYNTHASE"/>
    <property type="match status" value="1"/>
</dbReference>
<evidence type="ECO:0000256" key="4">
    <source>
        <dbReference type="ARBA" id="ARBA00022605"/>
    </source>
</evidence>
<comment type="pathway">
    <text evidence="1">Metabolic intermediate biosynthesis; chorismate biosynthesis; chorismate from D-erythrose 4-phosphate and phosphoenolpyruvate: step 7/7.</text>
</comment>
<evidence type="ECO:0000313" key="7">
    <source>
        <dbReference type="EMBL" id="GAG26889.1"/>
    </source>
</evidence>
<comment type="similarity">
    <text evidence="2">Belongs to the chorismate synthase family.</text>
</comment>
<evidence type="ECO:0000256" key="3">
    <source>
        <dbReference type="ARBA" id="ARBA00013036"/>
    </source>
</evidence>
<evidence type="ECO:0000256" key="6">
    <source>
        <dbReference type="ARBA" id="ARBA00023239"/>
    </source>
</evidence>
<protein>
    <recommendedName>
        <fullName evidence="3">chorismate synthase</fullName>
        <ecNumber evidence="3">4.2.3.5</ecNumber>
    </recommendedName>
</protein>
<dbReference type="AlphaFoldDB" id="X0W7G4"/>
<dbReference type="NCBIfam" id="TIGR00033">
    <property type="entry name" value="aroC"/>
    <property type="match status" value="1"/>
</dbReference>
<dbReference type="UniPathway" id="UPA00053">
    <property type="reaction ID" value="UER00090"/>
</dbReference>
<dbReference type="PROSITE" id="PS00789">
    <property type="entry name" value="CHORISMATE_SYNTHASE_3"/>
    <property type="match status" value="1"/>
</dbReference>
<dbReference type="PROSITE" id="PS00788">
    <property type="entry name" value="CHORISMATE_SYNTHASE_2"/>
    <property type="match status" value="1"/>
</dbReference>
<keyword evidence="6" id="KW-0456">Lyase</keyword>
<keyword evidence="4" id="KW-0028">Amino-acid biosynthesis</keyword>
<evidence type="ECO:0000256" key="1">
    <source>
        <dbReference type="ARBA" id="ARBA00005044"/>
    </source>
</evidence>
<dbReference type="GO" id="GO:0010181">
    <property type="term" value="F:FMN binding"/>
    <property type="evidence" value="ECO:0007669"/>
    <property type="project" value="TreeGrafter"/>
</dbReference>
<reference evidence="7" key="1">
    <citation type="journal article" date="2014" name="Front. Microbiol.">
        <title>High frequency of phylogenetically diverse reductive dehalogenase-homologous genes in deep subseafloor sedimentary metagenomes.</title>
        <authorList>
            <person name="Kawai M."/>
            <person name="Futagami T."/>
            <person name="Toyoda A."/>
            <person name="Takaki Y."/>
            <person name="Nishi S."/>
            <person name="Hori S."/>
            <person name="Arai W."/>
            <person name="Tsubouchi T."/>
            <person name="Morono Y."/>
            <person name="Uchiyama I."/>
            <person name="Ito T."/>
            <person name="Fujiyama A."/>
            <person name="Inagaki F."/>
            <person name="Takami H."/>
        </authorList>
    </citation>
    <scope>NUCLEOTIDE SEQUENCE</scope>
    <source>
        <strain evidence="7">Expedition CK06-06</strain>
    </source>
</reference>
<sequence length="218" mass="23401">PVGGGRASGRETVGRVLAGAIAKQILEKEGIEIKGKIIEIYGKKKDFERIILNAKSGQNSVGGIVEIIAKGVPPNLGEPVFDKLDADLAKALMSISAVKGFEIGIGFQSSRIKGSENNDPIIIENEKIKTKTNNAGGILGGISNGMPIICRIAVKPTSSIEKEQDTVNLKTMKMTKLRIKGRHDPCICPRIVPVAEAMVALVLIDHLLMLRNEDLEIT</sequence>
<dbReference type="SUPFAM" id="SSF103263">
    <property type="entry name" value="Chorismate synthase, AroC"/>
    <property type="match status" value="1"/>
</dbReference>
<dbReference type="PANTHER" id="PTHR21085:SF0">
    <property type="entry name" value="CHORISMATE SYNTHASE"/>
    <property type="match status" value="1"/>
</dbReference>
<gene>
    <name evidence="7" type="ORF">S01H1_51953</name>
</gene>
<evidence type="ECO:0000256" key="2">
    <source>
        <dbReference type="ARBA" id="ARBA00008014"/>
    </source>
</evidence>
<dbReference type="GO" id="GO:0005829">
    <property type="term" value="C:cytosol"/>
    <property type="evidence" value="ECO:0007669"/>
    <property type="project" value="TreeGrafter"/>
</dbReference>